<reference evidence="1" key="1">
    <citation type="journal article" date="2020" name="Stud. Mycol.">
        <title>101 Dothideomycetes genomes: a test case for predicting lifestyles and emergence of pathogens.</title>
        <authorList>
            <person name="Haridas S."/>
            <person name="Albert R."/>
            <person name="Binder M."/>
            <person name="Bloem J."/>
            <person name="Labutti K."/>
            <person name="Salamov A."/>
            <person name="Andreopoulos B."/>
            <person name="Baker S."/>
            <person name="Barry K."/>
            <person name="Bills G."/>
            <person name="Bluhm B."/>
            <person name="Cannon C."/>
            <person name="Castanera R."/>
            <person name="Culley D."/>
            <person name="Daum C."/>
            <person name="Ezra D."/>
            <person name="Gonzalez J."/>
            <person name="Henrissat B."/>
            <person name="Kuo A."/>
            <person name="Liang C."/>
            <person name="Lipzen A."/>
            <person name="Lutzoni F."/>
            <person name="Magnuson J."/>
            <person name="Mondo S."/>
            <person name="Nolan M."/>
            <person name="Ohm R."/>
            <person name="Pangilinan J."/>
            <person name="Park H.-J."/>
            <person name="Ramirez L."/>
            <person name="Alfaro M."/>
            <person name="Sun H."/>
            <person name="Tritt A."/>
            <person name="Yoshinaga Y."/>
            <person name="Zwiers L.-H."/>
            <person name="Turgeon B."/>
            <person name="Goodwin S."/>
            <person name="Spatafora J."/>
            <person name="Crous P."/>
            <person name="Grigoriev I."/>
        </authorList>
    </citation>
    <scope>NUCLEOTIDE SEQUENCE</scope>
    <source>
        <strain evidence="1">CBS 473.64</strain>
    </source>
</reference>
<dbReference type="AlphaFoldDB" id="A0A6A6S9E3"/>
<proteinExistence type="predicted"/>
<name>A0A6A6S9E3_9PLEO</name>
<dbReference type="EMBL" id="MU006779">
    <property type="protein sequence ID" value="KAF2644379.1"/>
    <property type="molecule type" value="Genomic_DNA"/>
</dbReference>
<organism evidence="1 2">
    <name type="scientific">Massarina eburnea CBS 473.64</name>
    <dbReference type="NCBI Taxonomy" id="1395130"/>
    <lineage>
        <taxon>Eukaryota</taxon>
        <taxon>Fungi</taxon>
        <taxon>Dikarya</taxon>
        <taxon>Ascomycota</taxon>
        <taxon>Pezizomycotina</taxon>
        <taxon>Dothideomycetes</taxon>
        <taxon>Pleosporomycetidae</taxon>
        <taxon>Pleosporales</taxon>
        <taxon>Massarineae</taxon>
        <taxon>Massarinaceae</taxon>
        <taxon>Massarina</taxon>
    </lineage>
</organism>
<evidence type="ECO:0000313" key="2">
    <source>
        <dbReference type="Proteomes" id="UP000799753"/>
    </source>
</evidence>
<evidence type="ECO:0000313" key="1">
    <source>
        <dbReference type="EMBL" id="KAF2644379.1"/>
    </source>
</evidence>
<protein>
    <submittedName>
        <fullName evidence="1">Uncharacterized protein</fullName>
    </submittedName>
</protein>
<sequence>MPWSRRVFRDTRSSAAKGSQCCRRRRRRRRRRWRGLCHGIWVGSESDTYHPIRSSAMAPSERIGRKDAVLVSIWHELRARNIACMIGSLAIGISLHRASGYVCVCVRRLGRP</sequence>
<keyword evidence="2" id="KW-1185">Reference proteome</keyword>
<gene>
    <name evidence="1" type="ORF">P280DRAFT_231268</name>
</gene>
<dbReference type="Proteomes" id="UP000799753">
    <property type="component" value="Unassembled WGS sequence"/>
</dbReference>
<accession>A0A6A6S9E3</accession>